<reference evidence="5 6" key="1">
    <citation type="submission" date="2019-05" db="EMBL/GenBank/DDBJ databases">
        <title>Marivita sp. nov. isolated from sea sediment.</title>
        <authorList>
            <person name="Kim W."/>
        </authorList>
    </citation>
    <scope>NUCLEOTIDE SEQUENCE [LARGE SCALE GENOMIC DNA]</scope>
    <source>
        <strain evidence="5 6">CAU 1492</strain>
    </source>
</reference>
<evidence type="ECO:0000313" key="6">
    <source>
        <dbReference type="Proteomes" id="UP001191082"/>
    </source>
</evidence>
<dbReference type="Gene3D" id="3.10.20.310">
    <property type="entry name" value="membrane protein fhac"/>
    <property type="match status" value="1"/>
</dbReference>
<keyword evidence="2" id="KW-0812">Transmembrane</keyword>
<dbReference type="EMBL" id="VCPC01000003">
    <property type="protein sequence ID" value="TMV11597.1"/>
    <property type="molecule type" value="Genomic_DNA"/>
</dbReference>
<dbReference type="Pfam" id="PF01103">
    <property type="entry name" value="Omp85"/>
    <property type="match status" value="1"/>
</dbReference>
<keyword evidence="6" id="KW-1185">Reference proteome</keyword>
<dbReference type="InterPro" id="IPR034746">
    <property type="entry name" value="POTRA"/>
</dbReference>
<dbReference type="Pfam" id="PF07244">
    <property type="entry name" value="POTRA"/>
    <property type="match status" value="1"/>
</dbReference>
<name>A0ABY2X873_9RHOB</name>
<dbReference type="Proteomes" id="UP001191082">
    <property type="component" value="Unassembled WGS sequence"/>
</dbReference>
<feature type="domain" description="POTRA" evidence="4">
    <location>
        <begin position="182"/>
        <end position="256"/>
    </location>
</feature>
<keyword evidence="2" id="KW-1134">Transmembrane beta strand</keyword>
<evidence type="ECO:0000256" key="1">
    <source>
        <dbReference type="ARBA" id="ARBA00004370"/>
    </source>
</evidence>
<accession>A0ABY2X873</accession>
<organism evidence="5 6">
    <name type="scientific">Arenibacterium halophilum</name>
    <dbReference type="NCBI Taxonomy" id="2583821"/>
    <lineage>
        <taxon>Bacteria</taxon>
        <taxon>Pseudomonadati</taxon>
        <taxon>Pseudomonadota</taxon>
        <taxon>Alphaproteobacteria</taxon>
        <taxon>Rhodobacterales</taxon>
        <taxon>Paracoccaceae</taxon>
        <taxon>Arenibacterium</taxon>
    </lineage>
</organism>
<sequence>MAGPLRALESTLSAPGLPEDVIDQIEGSSATLAAQDNDQTSPQEILAAALADYRTIVQVLYDAGYFSPQVSIRLDGREASNIPLINPPGQVARATITVNPGRQFRFGTARVAPVAPGTDLPPEFATGQVATTGTIRAAALGARDGWRNVGHAKASVGDQSITANHSAARVDADIRIIPGPQLRFGRLSVSGNTRMRTEAIQRIAGLPWDETYSPEMVQRVAARLRRTGVFSSVSIVEADTPNADGTLDFTANVAEQLPRRITFGAEIASNSGVTLSAAWLHRNLFGAGERFRLEGEIRNIGGDQDIDGRVAFRLDRPARLGRDNNLFYLGSIERIDRDHYDLNRAMLGVGVRRIFSDTLMAKASLEISTTRADDAFGTDRKFDLISLPFTAEWDRRDSETSATQGFYLNARLTPFAGISGSGSGLAAYADGRGYLSFGEDGRIVLAGRVQLGSVVGPSLSEISPDMLFFSGGAGTVRGQPYESLGIPVGANIAGGRSMLAATAEIRARVAQKITLVGFYDIGAIDSSSFVSGSSRRHAGAGIGIRYDLGAIGPIRLDLAKPVSGSTGDGLQFYLGIGQAF</sequence>
<protein>
    <recommendedName>
        <fullName evidence="4">POTRA domain-containing protein</fullName>
    </recommendedName>
</protein>
<dbReference type="InterPro" id="IPR010827">
    <property type="entry name" value="BamA/TamA_POTRA"/>
</dbReference>
<dbReference type="Gene3D" id="2.40.160.50">
    <property type="entry name" value="membrane protein fhac: a member of the omp85/tpsb transporter family"/>
    <property type="match status" value="1"/>
</dbReference>
<gene>
    <name evidence="5" type="ORF">FGK64_15080</name>
</gene>
<evidence type="ECO:0000259" key="4">
    <source>
        <dbReference type="PROSITE" id="PS51779"/>
    </source>
</evidence>
<comment type="subcellular location">
    <subcellularLocation>
        <location evidence="1">Membrane</location>
    </subcellularLocation>
</comment>
<proteinExistence type="predicted"/>
<comment type="caution">
    <text evidence="5">The sequence shown here is derived from an EMBL/GenBank/DDBJ whole genome shotgun (WGS) entry which is preliminary data.</text>
</comment>
<evidence type="ECO:0000256" key="2">
    <source>
        <dbReference type="ARBA" id="ARBA00022452"/>
    </source>
</evidence>
<dbReference type="PANTHER" id="PTHR12815">
    <property type="entry name" value="SORTING AND ASSEMBLY MACHINERY SAMM50 PROTEIN FAMILY MEMBER"/>
    <property type="match status" value="1"/>
</dbReference>
<evidence type="ECO:0000256" key="3">
    <source>
        <dbReference type="ARBA" id="ARBA00023136"/>
    </source>
</evidence>
<dbReference type="InterPro" id="IPR039910">
    <property type="entry name" value="D15-like"/>
</dbReference>
<dbReference type="InterPro" id="IPR000184">
    <property type="entry name" value="Bac_surfAg_D15"/>
</dbReference>
<dbReference type="PANTHER" id="PTHR12815:SF42">
    <property type="entry name" value="BACTERIAL SURFACE ANTIGEN (D15) DOMAIN-CONTAINING PROTEIN"/>
    <property type="match status" value="1"/>
</dbReference>
<evidence type="ECO:0000313" key="5">
    <source>
        <dbReference type="EMBL" id="TMV11597.1"/>
    </source>
</evidence>
<dbReference type="PROSITE" id="PS51779">
    <property type="entry name" value="POTRA"/>
    <property type="match status" value="1"/>
</dbReference>
<keyword evidence="3" id="KW-0472">Membrane</keyword>